<organism evidence="3 4">
    <name type="scientific">Botrimarina colliarenosi</name>
    <dbReference type="NCBI Taxonomy" id="2528001"/>
    <lineage>
        <taxon>Bacteria</taxon>
        <taxon>Pseudomonadati</taxon>
        <taxon>Planctomycetota</taxon>
        <taxon>Planctomycetia</taxon>
        <taxon>Pirellulales</taxon>
        <taxon>Lacipirellulaceae</taxon>
        <taxon>Botrimarina</taxon>
    </lineage>
</organism>
<proteinExistence type="predicted"/>
<dbReference type="Proteomes" id="UP000317421">
    <property type="component" value="Unassembled WGS sequence"/>
</dbReference>
<accession>A0A5C6AKU4</accession>
<evidence type="ECO:0000256" key="1">
    <source>
        <dbReference type="SAM" id="MobiDB-lite"/>
    </source>
</evidence>
<dbReference type="SUPFAM" id="SSF50346">
    <property type="entry name" value="PRC-barrel domain"/>
    <property type="match status" value="1"/>
</dbReference>
<keyword evidence="4" id="KW-1185">Reference proteome</keyword>
<dbReference type="InterPro" id="IPR027275">
    <property type="entry name" value="PRC-brl_dom"/>
</dbReference>
<feature type="domain" description="PRC-barrel" evidence="2">
    <location>
        <begin position="75"/>
        <end position="146"/>
    </location>
</feature>
<dbReference type="OrthoDB" id="286778at2"/>
<feature type="compositionally biased region" description="Polar residues" evidence="1">
    <location>
        <begin position="39"/>
        <end position="53"/>
    </location>
</feature>
<dbReference type="PANTHER" id="PTHR36505">
    <property type="entry name" value="BLR1072 PROTEIN"/>
    <property type="match status" value="1"/>
</dbReference>
<evidence type="ECO:0000313" key="3">
    <source>
        <dbReference type="EMBL" id="TWU00643.1"/>
    </source>
</evidence>
<sequence length="189" mass="20769">MKRSLYVATAIAFGLSTFTIQQLASADVNVQAGPAHVQVDTNRNRANQNQVQTDNDRQQDSDYDYADDATKSDTILRASTVIGCTVYNSNNESLGSIDDVVLDAKTGKINYAAVSMGGFLGMGDDLYAVPWSALKCENRDGEHVCVLNVDKERLSKAEGFDQDNWPNMADRSWKMKNDQVYSGRVGVNN</sequence>
<dbReference type="EMBL" id="SJPR01000001">
    <property type="protein sequence ID" value="TWU00643.1"/>
    <property type="molecule type" value="Genomic_DNA"/>
</dbReference>
<feature type="region of interest" description="Disordered" evidence="1">
    <location>
        <begin position="38"/>
        <end position="64"/>
    </location>
</feature>
<gene>
    <name evidence="3" type="ORF">Pla108_15950</name>
</gene>
<comment type="caution">
    <text evidence="3">The sequence shown here is derived from an EMBL/GenBank/DDBJ whole genome shotgun (WGS) entry which is preliminary data.</text>
</comment>
<evidence type="ECO:0000313" key="4">
    <source>
        <dbReference type="Proteomes" id="UP000317421"/>
    </source>
</evidence>
<dbReference type="Gene3D" id="2.30.30.240">
    <property type="entry name" value="PRC-barrel domain"/>
    <property type="match status" value="1"/>
</dbReference>
<dbReference type="Pfam" id="PF05239">
    <property type="entry name" value="PRC"/>
    <property type="match status" value="1"/>
</dbReference>
<dbReference type="AlphaFoldDB" id="A0A5C6AKU4"/>
<dbReference type="RefSeq" id="WP_146444291.1">
    <property type="nucleotide sequence ID" value="NZ_SJPR01000001.1"/>
</dbReference>
<dbReference type="InterPro" id="IPR011033">
    <property type="entry name" value="PRC_barrel-like_sf"/>
</dbReference>
<reference evidence="3 4" key="1">
    <citation type="submission" date="2019-02" db="EMBL/GenBank/DDBJ databases">
        <title>Deep-cultivation of Planctomycetes and their phenomic and genomic characterization uncovers novel biology.</title>
        <authorList>
            <person name="Wiegand S."/>
            <person name="Jogler M."/>
            <person name="Boedeker C."/>
            <person name="Pinto D."/>
            <person name="Vollmers J."/>
            <person name="Rivas-Marin E."/>
            <person name="Kohn T."/>
            <person name="Peeters S.H."/>
            <person name="Heuer A."/>
            <person name="Rast P."/>
            <person name="Oberbeckmann S."/>
            <person name="Bunk B."/>
            <person name="Jeske O."/>
            <person name="Meyerdierks A."/>
            <person name="Storesund J.E."/>
            <person name="Kallscheuer N."/>
            <person name="Luecker S."/>
            <person name="Lage O.M."/>
            <person name="Pohl T."/>
            <person name="Merkel B.J."/>
            <person name="Hornburger P."/>
            <person name="Mueller R.-W."/>
            <person name="Bruemmer F."/>
            <person name="Labrenz M."/>
            <person name="Spormann A.M."/>
            <person name="Op Den Camp H."/>
            <person name="Overmann J."/>
            <person name="Amann R."/>
            <person name="Jetten M.S.M."/>
            <person name="Mascher T."/>
            <person name="Medema M.H."/>
            <person name="Devos D.P."/>
            <person name="Kaster A.-K."/>
            <person name="Ovreas L."/>
            <person name="Rohde M."/>
            <person name="Galperin M.Y."/>
            <person name="Jogler C."/>
        </authorList>
    </citation>
    <scope>NUCLEOTIDE SEQUENCE [LARGE SCALE GENOMIC DNA]</scope>
    <source>
        <strain evidence="3 4">Pla108</strain>
    </source>
</reference>
<name>A0A5C6AKU4_9BACT</name>
<dbReference type="PANTHER" id="PTHR36505:SF1">
    <property type="entry name" value="BLR1072 PROTEIN"/>
    <property type="match status" value="1"/>
</dbReference>
<protein>
    <submittedName>
        <fullName evidence="3">PRC-barrel domain protein</fullName>
    </submittedName>
</protein>
<evidence type="ECO:0000259" key="2">
    <source>
        <dbReference type="Pfam" id="PF05239"/>
    </source>
</evidence>